<evidence type="ECO:0000313" key="8">
    <source>
        <dbReference type="Proteomes" id="UP000635902"/>
    </source>
</evidence>
<feature type="domain" description="Penicillin-binding protein transpeptidase" evidence="5">
    <location>
        <begin position="269"/>
        <end position="587"/>
    </location>
</feature>
<sequence length="611" mass="65755">MIIDNSKENLSKRLGLIAIIIVILVLAMILRLTWVQLVAGPKLAEQAQLQRTAVITEPAHRGSITDRNGNILAYTMEARSLSVQPDRLQKFMQERHELNPEEVAAPEQRLNEIAKKLPTMINEEGDDIRESDVRKKLTSDTSYAVLVRNVDPDVARAVTKEFPEITSERQDIRQYPNGAIGNNVIGKISVDGQGQFGLELSQDGRLQGVDGSRTVDVGGDGYEIPGSVRDAHPPVDGDAYQLTLDVDAQTYIQQQVQQAKDLSKSKSASAVVLDTTTGEVVAMASSDTVNPNEDVEKQLKRDRVFGDRNTSNAFEPGSVAKIMTAAAAIEEGKTQPDEVLQVPGSIEMSGVTVKDAWEHGTVPYTTTGVFGKSSNVGTLMLAQRVGQDKFYQYLRDFGIGQATGVGLPHETSGYMPDLSQWSGGTFANLPIGQGMSMSLLQMTSVYQTLANEGVRIEPRLVKSVTAADGSQIAMPEAKRTEVVSPQSARTVVDMFRAVTQSDPTGVQQGTGAAAAVKGYQISGKTGTAQQIDPDTGAYSNSNYWITFAGIAPADNPRFAVGIMLDDPERGTDGGAGGSAAPLFNDIASWLLDHYNVPLSGDPGPMLMLEKK</sequence>
<dbReference type="InterPro" id="IPR012338">
    <property type="entry name" value="Beta-lactam/transpept-like"/>
</dbReference>
<dbReference type="Proteomes" id="UP000635902">
    <property type="component" value="Unassembled WGS sequence"/>
</dbReference>
<name>A0ABR9ZL24_9CORY</name>
<gene>
    <name evidence="7" type="ORF">IRY30_06925</name>
</gene>
<comment type="caution">
    <text evidence="7">The sequence shown here is derived from an EMBL/GenBank/DDBJ whole genome shotgun (WGS) entry which is preliminary data.</text>
</comment>
<dbReference type="Pfam" id="PF03717">
    <property type="entry name" value="PBP_dimer"/>
    <property type="match status" value="1"/>
</dbReference>
<dbReference type="Gene3D" id="3.90.1310.10">
    <property type="entry name" value="Penicillin-binding protein 2a (Domain 2)"/>
    <property type="match status" value="1"/>
</dbReference>
<comment type="similarity">
    <text evidence="2">Belongs to the transpeptidase family.</text>
</comment>
<dbReference type="InterPro" id="IPR036138">
    <property type="entry name" value="PBP_dimer_sf"/>
</dbReference>
<evidence type="ECO:0000313" key="7">
    <source>
        <dbReference type="EMBL" id="MBF4553811.1"/>
    </source>
</evidence>
<reference evidence="7 8" key="1">
    <citation type="submission" date="2020-10" db="EMBL/GenBank/DDBJ databases">
        <title>Novel species in genus Corynebacterium.</title>
        <authorList>
            <person name="Zhang G."/>
        </authorList>
    </citation>
    <scope>NUCLEOTIDE SEQUENCE [LARGE SCALE GENOMIC DNA]</scope>
    <source>
        <strain evidence="7 8">DSM 45110</strain>
    </source>
</reference>
<keyword evidence="8" id="KW-1185">Reference proteome</keyword>
<dbReference type="PANTHER" id="PTHR30627">
    <property type="entry name" value="PEPTIDOGLYCAN D,D-TRANSPEPTIDASE"/>
    <property type="match status" value="1"/>
</dbReference>
<evidence type="ECO:0000256" key="4">
    <source>
        <dbReference type="SAM" id="Phobius"/>
    </source>
</evidence>
<keyword evidence="3 4" id="KW-0472">Membrane</keyword>
<dbReference type="InterPro" id="IPR001460">
    <property type="entry name" value="PCN-bd_Tpept"/>
</dbReference>
<dbReference type="Gene3D" id="3.30.450.330">
    <property type="match status" value="1"/>
</dbReference>
<protein>
    <submittedName>
        <fullName evidence="7">Penicillin-binding protein 2</fullName>
    </submittedName>
</protein>
<dbReference type="EMBL" id="JADKMY010000002">
    <property type="protein sequence ID" value="MBF4553811.1"/>
    <property type="molecule type" value="Genomic_DNA"/>
</dbReference>
<accession>A0ABR9ZL24</accession>
<dbReference type="InterPro" id="IPR050515">
    <property type="entry name" value="Beta-lactam/transpept"/>
</dbReference>
<keyword evidence="4" id="KW-0812">Transmembrane</keyword>
<dbReference type="PANTHER" id="PTHR30627:SF1">
    <property type="entry name" value="PEPTIDOGLYCAN D,D-TRANSPEPTIDASE FTSI"/>
    <property type="match status" value="1"/>
</dbReference>
<keyword evidence="4" id="KW-1133">Transmembrane helix</keyword>
<dbReference type="Gene3D" id="3.40.710.10">
    <property type="entry name" value="DD-peptidase/beta-lactamase superfamily"/>
    <property type="match status" value="1"/>
</dbReference>
<proteinExistence type="inferred from homology"/>
<comment type="subcellular location">
    <subcellularLocation>
        <location evidence="1">Membrane</location>
    </subcellularLocation>
</comment>
<evidence type="ECO:0000256" key="3">
    <source>
        <dbReference type="ARBA" id="ARBA00023136"/>
    </source>
</evidence>
<feature type="transmembrane region" description="Helical" evidence="4">
    <location>
        <begin position="14"/>
        <end position="34"/>
    </location>
</feature>
<dbReference type="InterPro" id="IPR005311">
    <property type="entry name" value="PBP_dimer"/>
</dbReference>
<evidence type="ECO:0000259" key="5">
    <source>
        <dbReference type="Pfam" id="PF00905"/>
    </source>
</evidence>
<evidence type="ECO:0000256" key="1">
    <source>
        <dbReference type="ARBA" id="ARBA00004370"/>
    </source>
</evidence>
<evidence type="ECO:0000256" key="2">
    <source>
        <dbReference type="ARBA" id="ARBA00007171"/>
    </source>
</evidence>
<dbReference type="SUPFAM" id="SSF56519">
    <property type="entry name" value="Penicillin binding protein dimerisation domain"/>
    <property type="match status" value="1"/>
</dbReference>
<feature type="domain" description="Penicillin-binding protein dimerisation" evidence="6">
    <location>
        <begin position="57"/>
        <end position="224"/>
    </location>
</feature>
<dbReference type="Pfam" id="PF00905">
    <property type="entry name" value="Transpeptidase"/>
    <property type="match status" value="1"/>
</dbReference>
<evidence type="ECO:0000259" key="6">
    <source>
        <dbReference type="Pfam" id="PF03717"/>
    </source>
</evidence>
<organism evidence="7 8">
    <name type="scientific">Corynebacterium suicordis DSM 45110</name>
    <dbReference type="NCBI Taxonomy" id="1121369"/>
    <lineage>
        <taxon>Bacteria</taxon>
        <taxon>Bacillati</taxon>
        <taxon>Actinomycetota</taxon>
        <taxon>Actinomycetes</taxon>
        <taxon>Mycobacteriales</taxon>
        <taxon>Corynebacteriaceae</taxon>
        <taxon>Corynebacterium</taxon>
    </lineage>
</organism>
<dbReference type="SUPFAM" id="SSF56601">
    <property type="entry name" value="beta-lactamase/transpeptidase-like"/>
    <property type="match status" value="1"/>
</dbReference>